<dbReference type="Proteomes" id="UP001056500">
    <property type="component" value="Chromosome"/>
</dbReference>
<dbReference type="EMBL" id="CP098755">
    <property type="protein sequence ID" value="USG65874.1"/>
    <property type="molecule type" value="Genomic_DNA"/>
</dbReference>
<dbReference type="RefSeq" id="WP_251872960.1">
    <property type="nucleotide sequence ID" value="NZ_CP098755.1"/>
</dbReference>
<reference evidence="1" key="1">
    <citation type="submission" date="2022-06" db="EMBL/GenBank/DDBJ databases">
        <title>Genome sequencing of Brevibacillus sp. BB3-R1.</title>
        <authorList>
            <person name="Heo J."/>
            <person name="Lee D."/>
            <person name="Won M."/>
            <person name="Han B.-H."/>
            <person name="Hong S.-B."/>
            <person name="Kwon S.-W."/>
        </authorList>
    </citation>
    <scope>NUCLEOTIDE SEQUENCE</scope>
    <source>
        <strain evidence="1">BB3-R1</strain>
    </source>
</reference>
<proteinExistence type="predicted"/>
<evidence type="ECO:0000313" key="1">
    <source>
        <dbReference type="EMBL" id="USG65874.1"/>
    </source>
</evidence>
<gene>
    <name evidence="1" type="ORF">NDK47_00515</name>
</gene>
<dbReference type="Pfam" id="PF10704">
    <property type="entry name" value="DUF2508"/>
    <property type="match status" value="1"/>
</dbReference>
<name>A0ABY4WG83_9BACL</name>
<organism evidence="1 2">
    <name type="scientific">Brevibacillus ruminantium</name>
    <dbReference type="NCBI Taxonomy" id="2950604"/>
    <lineage>
        <taxon>Bacteria</taxon>
        <taxon>Bacillati</taxon>
        <taxon>Bacillota</taxon>
        <taxon>Bacilli</taxon>
        <taxon>Bacillales</taxon>
        <taxon>Paenibacillaceae</taxon>
        <taxon>Brevibacillus</taxon>
    </lineage>
</organism>
<sequence>MGIWRQPKPTVSWTKGVLEAAVDRARLDWQQARHLMELSEPDNRLDNAIYYLQLTEKRYMYLLSHVKREQAYQQA</sequence>
<accession>A0ABY4WG83</accession>
<dbReference type="InterPro" id="IPR019644">
    <property type="entry name" value="DUF2508"/>
</dbReference>
<protein>
    <submittedName>
        <fullName evidence="1">YaaL family protein</fullName>
    </submittedName>
</protein>
<evidence type="ECO:0000313" key="2">
    <source>
        <dbReference type="Proteomes" id="UP001056500"/>
    </source>
</evidence>
<keyword evidence="2" id="KW-1185">Reference proteome</keyword>